<dbReference type="Proteomes" id="UP000647241">
    <property type="component" value="Unassembled WGS sequence"/>
</dbReference>
<proteinExistence type="predicted"/>
<reference evidence="1" key="2">
    <citation type="submission" date="2020-09" db="EMBL/GenBank/DDBJ databases">
        <authorList>
            <person name="Sun Q."/>
            <person name="Zhou Y."/>
        </authorList>
    </citation>
    <scope>NUCLEOTIDE SEQUENCE</scope>
    <source>
        <strain evidence="1">CGMCC 1.12997</strain>
    </source>
</reference>
<evidence type="ECO:0000313" key="2">
    <source>
        <dbReference type="Proteomes" id="UP000647241"/>
    </source>
</evidence>
<dbReference type="AlphaFoldDB" id="A0A917LZ99"/>
<accession>A0A917LZ99</accession>
<keyword evidence="2" id="KW-1185">Reference proteome</keyword>
<organism evidence="1 2">
    <name type="scientific">Edaphobacter dinghuensis</name>
    <dbReference type="NCBI Taxonomy" id="1560005"/>
    <lineage>
        <taxon>Bacteria</taxon>
        <taxon>Pseudomonadati</taxon>
        <taxon>Acidobacteriota</taxon>
        <taxon>Terriglobia</taxon>
        <taxon>Terriglobales</taxon>
        <taxon>Acidobacteriaceae</taxon>
        <taxon>Edaphobacter</taxon>
    </lineage>
</organism>
<protein>
    <submittedName>
        <fullName evidence="1">Uncharacterized protein</fullName>
    </submittedName>
</protein>
<dbReference type="RefSeq" id="WP_188552650.1">
    <property type="nucleotide sequence ID" value="NZ_BMGT01000001.1"/>
</dbReference>
<evidence type="ECO:0000313" key="1">
    <source>
        <dbReference type="EMBL" id="GGG67018.1"/>
    </source>
</evidence>
<gene>
    <name evidence="1" type="ORF">GCM10011585_06120</name>
</gene>
<comment type="caution">
    <text evidence="1">The sequence shown here is derived from an EMBL/GenBank/DDBJ whole genome shotgun (WGS) entry which is preliminary data.</text>
</comment>
<reference evidence="1" key="1">
    <citation type="journal article" date="2014" name="Int. J. Syst. Evol. Microbiol.">
        <title>Complete genome sequence of Corynebacterium casei LMG S-19264T (=DSM 44701T), isolated from a smear-ripened cheese.</title>
        <authorList>
            <consortium name="US DOE Joint Genome Institute (JGI-PGF)"/>
            <person name="Walter F."/>
            <person name="Albersmeier A."/>
            <person name="Kalinowski J."/>
            <person name="Ruckert C."/>
        </authorList>
    </citation>
    <scope>NUCLEOTIDE SEQUENCE</scope>
    <source>
        <strain evidence="1">CGMCC 1.12997</strain>
    </source>
</reference>
<dbReference type="EMBL" id="BMGT01000001">
    <property type="protein sequence ID" value="GGG67018.1"/>
    <property type="molecule type" value="Genomic_DNA"/>
</dbReference>
<name>A0A917LZ99_9BACT</name>
<sequence length="79" mass="9088">MDTYNDDYYEEQASQEEIYLEETEEELRLILECDDLYPNSGPPQPESINEQQAIATRSTGNCDDPPLSQEIVEAMLRSI</sequence>